<evidence type="ECO:0000256" key="7">
    <source>
        <dbReference type="SAM" id="MobiDB-lite"/>
    </source>
</evidence>
<evidence type="ECO:0000256" key="5">
    <source>
        <dbReference type="ARBA" id="ARBA00023163"/>
    </source>
</evidence>
<keyword evidence="4" id="KW-0238">DNA-binding</keyword>
<keyword evidence="3" id="KW-0805">Transcription regulation</keyword>
<dbReference type="InterPro" id="IPR036638">
    <property type="entry name" value="HLH_DNA-bd_sf"/>
</dbReference>
<evidence type="ECO:0000256" key="2">
    <source>
        <dbReference type="ARBA" id="ARBA00022737"/>
    </source>
</evidence>
<feature type="compositionally biased region" description="Low complexity" evidence="7">
    <location>
        <begin position="1"/>
        <end position="29"/>
    </location>
</feature>
<dbReference type="PROSITE" id="PS50888">
    <property type="entry name" value="BHLH"/>
    <property type="match status" value="1"/>
</dbReference>
<dbReference type="EMBL" id="JAUPFM010000004">
    <property type="protein sequence ID" value="KAK2854017.1"/>
    <property type="molecule type" value="Genomic_DNA"/>
</dbReference>
<gene>
    <name evidence="10" type="ORF">Q5P01_006678</name>
</gene>
<accession>A0AA88N8E9</accession>
<sequence length="442" mass="50159">MDVSSTMSRFMSSHSTNLISSSTDSTSKSITRKRKGGSTVCMDSEDQQGCQKKTRKTHSQIEKRRRDKMNSFIDELASLVPACKTKSRKLDKLSVLRMAVQHIKTLRGSAANRYKEVNHKLAFLSDEELKHLILRAADGFLFVVDCDRGKILFVSESVYKLLNYSQNELIGQSLFDYLHPKDISKVKEQLSSADTVPREKLIDAKSGHLVKTDINSTSLNLCSGVRRSFFCRMKRNQNMEGEDFSTSCSKKNADRKGFCTIHNTGYLKSWSPLDLDENNKPDINGCNRSCLVAVGRLHSHMVSQPVLNDVKVKPVEFVSRHAVDGKFVFRFAPICNTMMQWLKMCVVDLYLRTADPLPVLVSPLSLSALSAANEREDQYKLLQVKNKRWIIHHAKKLLVQFHEPLDQRGGVHCLYQYCSRVSKNTKYINVIVATVISTKNKI</sequence>
<dbReference type="SUPFAM" id="SSF47459">
    <property type="entry name" value="HLH, helix-loop-helix DNA-binding domain"/>
    <property type="match status" value="1"/>
</dbReference>
<evidence type="ECO:0000259" key="9">
    <source>
        <dbReference type="PROSITE" id="PS50888"/>
    </source>
</evidence>
<dbReference type="GO" id="GO:0046983">
    <property type="term" value="F:protein dimerization activity"/>
    <property type="evidence" value="ECO:0007669"/>
    <property type="project" value="InterPro"/>
</dbReference>
<dbReference type="GO" id="GO:0005737">
    <property type="term" value="C:cytoplasm"/>
    <property type="evidence" value="ECO:0007669"/>
    <property type="project" value="InterPro"/>
</dbReference>
<dbReference type="SMART" id="SM00091">
    <property type="entry name" value="PAS"/>
    <property type="match status" value="1"/>
</dbReference>
<dbReference type="InterPro" id="IPR050933">
    <property type="entry name" value="Circadian_TF"/>
</dbReference>
<evidence type="ECO:0000313" key="10">
    <source>
        <dbReference type="EMBL" id="KAK2854017.1"/>
    </source>
</evidence>
<dbReference type="PRINTS" id="PR00785">
    <property type="entry name" value="NCTRNSLOCATR"/>
</dbReference>
<dbReference type="InterPro" id="IPR013767">
    <property type="entry name" value="PAS_fold"/>
</dbReference>
<dbReference type="AlphaFoldDB" id="A0AA88N8E9"/>
<dbReference type="InterPro" id="IPR000014">
    <property type="entry name" value="PAS"/>
</dbReference>
<evidence type="ECO:0000259" key="8">
    <source>
        <dbReference type="PROSITE" id="PS50112"/>
    </source>
</evidence>
<evidence type="ECO:0000256" key="6">
    <source>
        <dbReference type="ARBA" id="ARBA00023242"/>
    </source>
</evidence>
<protein>
    <submittedName>
        <fullName evidence="10">Uncharacterized protein</fullName>
    </submittedName>
</protein>
<dbReference type="InterPro" id="IPR001067">
    <property type="entry name" value="Nuc_translocat"/>
</dbReference>
<dbReference type="CDD" id="cd00130">
    <property type="entry name" value="PAS"/>
    <property type="match status" value="1"/>
</dbReference>
<comment type="subcellular location">
    <subcellularLocation>
        <location evidence="1">Nucleus</location>
    </subcellularLocation>
</comment>
<dbReference type="Gene3D" id="4.10.280.10">
    <property type="entry name" value="Helix-loop-helix DNA-binding domain"/>
    <property type="match status" value="1"/>
</dbReference>
<dbReference type="SMART" id="SM00353">
    <property type="entry name" value="HLH"/>
    <property type="match status" value="1"/>
</dbReference>
<keyword evidence="6" id="KW-0539">Nucleus</keyword>
<dbReference type="GO" id="GO:0005634">
    <property type="term" value="C:nucleus"/>
    <property type="evidence" value="ECO:0007669"/>
    <property type="project" value="UniProtKB-SubCell"/>
</dbReference>
<keyword evidence="2" id="KW-0677">Repeat</keyword>
<dbReference type="Gene3D" id="3.30.450.20">
    <property type="entry name" value="PAS domain"/>
    <property type="match status" value="1"/>
</dbReference>
<name>A0AA88N8E9_CHASR</name>
<evidence type="ECO:0000256" key="3">
    <source>
        <dbReference type="ARBA" id="ARBA00023015"/>
    </source>
</evidence>
<feature type="domain" description="BHLH" evidence="9">
    <location>
        <begin position="53"/>
        <end position="106"/>
    </location>
</feature>
<feature type="region of interest" description="Disordered" evidence="7">
    <location>
        <begin position="1"/>
        <end position="63"/>
    </location>
</feature>
<dbReference type="PANTHER" id="PTHR23042">
    <property type="entry name" value="CIRCADIAN PROTEIN CLOCK/ARNT/BMAL/PAS"/>
    <property type="match status" value="1"/>
</dbReference>
<dbReference type="Proteomes" id="UP001187415">
    <property type="component" value="Unassembled WGS sequence"/>
</dbReference>
<dbReference type="InterPro" id="IPR035965">
    <property type="entry name" value="PAS-like_dom_sf"/>
</dbReference>
<dbReference type="Pfam" id="PF00989">
    <property type="entry name" value="PAS"/>
    <property type="match status" value="1"/>
</dbReference>
<dbReference type="InterPro" id="IPR011598">
    <property type="entry name" value="bHLH_dom"/>
</dbReference>
<comment type="caution">
    <text evidence="10">The sequence shown here is derived from an EMBL/GenBank/DDBJ whole genome shotgun (WGS) entry which is preliminary data.</text>
</comment>
<dbReference type="NCBIfam" id="TIGR00229">
    <property type="entry name" value="sensory_box"/>
    <property type="match status" value="1"/>
</dbReference>
<dbReference type="SUPFAM" id="SSF55785">
    <property type="entry name" value="PYP-like sensor domain (PAS domain)"/>
    <property type="match status" value="1"/>
</dbReference>
<evidence type="ECO:0000256" key="1">
    <source>
        <dbReference type="ARBA" id="ARBA00004123"/>
    </source>
</evidence>
<keyword evidence="5" id="KW-0804">Transcription</keyword>
<dbReference type="GO" id="GO:0003700">
    <property type="term" value="F:DNA-binding transcription factor activity"/>
    <property type="evidence" value="ECO:0007669"/>
    <property type="project" value="InterPro"/>
</dbReference>
<evidence type="ECO:0000256" key="4">
    <source>
        <dbReference type="ARBA" id="ARBA00023125"/>
    </source>
</evidence>
<organism evidence="10 11">
    <name type="scientific">Channa striata</name>
    <name type="common">Snakehead murrel</name>
    <name type="synonym">Ophicephalus striatus</name>
    <dbReference type="NCBI Taxonomy" id="64152"/>
    <lineage>
        <taxon>Eukaryota</taxon>
        <taxon>Metazoa</taxon>
        <taxon>Chordata</taxon>
        <taxon>Craniata</taxon>
        <taxon>Vertebrata</taxon>
        <taxon>Euteleostomi</taxon>
        <taxon>Actinopterygii</taxon>
        <taxon>Neopterygii</taxon>
        <taxon>Teleostei</taxon>
        <taxon>Neoteleostei</taxon>
        <taxon>Acanthomorphata</taxon>
        <taxon>Anabantaria</taxon>
        <taxon>Anabantiformes</taxon>
        <taxon>Channoidei</taxon>
        <taxon>Channidae</taxon>
        <taxon>Channa</taxon>
    </lineage>
</organism>
<proteinExistence type="predicted"/>
<dbReference type="Pfam" id="PF00010">
    <property type="entry name" value="HLH"/>
    <property type="match status" value="1"/>
</dbReference>
<dbReference type="GO" id="GO:0003677">
    <property type="term" value="F:DNA binding"/>
    <property type="evidence" value="ECO:0007669"/>
    <property type="project" value="UniProtKB-KW"/>
</dbReference>
<keyword evidence="11" id="KW-1185">Reference proteome</keyword>
<dbReference type="PROSITE" id="PS50112">
    <property type="entry name" value="PAS"/>
    <property type="match status" value="1"/>
</dbReference>
<reference evidence="10" key="1">
    <citation type="submission" date="2023-07" db="EMBL/GenBank/DDBJ databases">
        <title>Chromosome-level Genome Assembly of Striped Snakehead (Channa striata).</title>
        <authorList>
            <person name="Liu H."/>
        </authorList>
    </citation>
    <scope>NUCLEOTIDE SEQUENCE</scope>
    <source>
        <strain evidence="10">Gz</strain>
        <tissue evidence="10">Muscle</tissue>
    </source>
</reference>
<evidence type="ECO:0000313" key="11">
    <source>
        <dbReference type="Proteomes" id="UP001187415"/>
    </source>
</evidence>
<dbReference type="GO" id="GO:0005667">
    <property type="term" value="C:transcription regulator complex"/>
    <property type="evidence" value="ECO:0007669"/>
    <property type="project" value="InterPro"/>
</dbReference>
<feature type="domain" description="PAS" evidence="8">
    <location>
        <begin position="125"/>
        <end position="193"/>
    </location>
</feature>